<sequence length="244" mass="28212">PLFEEFPSDELQSLDLDVSDEDSLRARVADLCNILDRINKKALDHFSGVSTKGSRDCLICLIKKILPDEHVKIDKMIDSPLGMILLFRGYITHRKNRGIKKALDFFDIDLPIVDFKGTWEKLYFHFNGSIDNCIEMLNTVATKINFKQNEIDDQLKNVLEERIIRKYGYLLEEPNVKGILLYVMAEGSVIDYDLSKLFKLEITDLRKTLLPLVPNVLKVSYHNSVNTIISVNNYALDMLKEFYF</sequence>
<dbReference type="EMBL" id="BARW01026288">
    <property type="protein sequence ID" value="GAJ16144.1"/>
    <property type="molecule type" value="Genomic_DNA"/>
</dbReference>
<evidence type="ECO:0000313" key="1">
    <source>
        <dbReference type="EMBL" id="GAJ16144.1"/>
    </source>
</evidence>
<gene>
    <name evidence="1" type="ORF">S12H4_42904</name>
</gene>
<protein>
    <submittedName>
        <fullName evidence="1">Uncharacterized protein</fullName>
    </submittedName>
</protein>
<feature type="non-terminal residue" evidence="1">
    <location>
        <position position="1"/>
    </location>
</feature>
<reference evidence="1" key="1">
    <citation type="journal article" date="2014" name="Front. Microbiol.">
        <title>High frequency of phylogenetically diverse reductive dehalogenase-homologous genes in deep subseafloor sedimentary metagenomes.</title>
        <authorList>
            <person name="Kawai M."/>
            <person name="Futagami T."/>
            <person name="Toyoda A."/>
            <person name="Takaki Y."/>
            <person name="Nishi S."/>
            <person name="Hori S."/>
            <person name="Arai W."/>
            <person name="Tsubouchi T."/>
            <person name="Morono Y."/>
            <person name="Uchiyama I."/>
            <person name="Ito T."/>
            <person name="Fujiyama A."/>
            <person name="Inagaki F."/>
            <person name="Takami H."/>
        </authorList>
    </citation>
    <scope>NUCLEOTIDE SEQUENCE</scope>
    <source>
        <strain evidence="1">Expedition CK06-06</strain>
    </source>
</reference>
<dbReference type="AlphaFoldDB" id="X1UF30"/>
<comment type="caution">
    <text evidence="1">The sequence shown here is derived from an EMBL/GenBank/DDBJ whole genome shotgun (WGS) entry which is preliminary data.</text>
</comment>
<organism evidence="1">
    <name type="scientific">marine sediment metagenome</name>
    <dbReference type="NCBI Taxonomy" id="412755"/>
    <lineage>
        <taxon>unclassified sequences</taxon>
        <taxon>metagenomes</taxon>
        <taxon>ecological metagenomes</taxon>
    </lineage>
</organism>
<accession>X1UF30</accession>
<name>X1UF30_9ZZZZ</name>
<proteinExistence type="predicted"/>